<organism evidence="2 3">
    <name type="scientific">Cylindrobasidium torrendii FP15055 ss-10</name>
    <dbReference type="NCBI Taxonomy" id="1314674"/>
    <lineage>
        <taxon>Eukaryota</taxon>
        <taxon>Fungi</taxon>
        <taxon>Dikarya</taxon>
        <taxon>Basidiomycota</taxon>
        <taxon>Agaricomycotina</taxon>
        <taxon>Agaricomycetes</taxon>
        <taxon>Agaricomycetidae</taxon>
        <taxon>Agaricales</taxon>
        <taxon>Marasmiineae</taxon>
        <taxon>Physalacriaceae</taxon>
        <taxon>Cylindrobasidium</taxon>
    </lineage>
</organism>
<evidence type="ECO:0000313" key="3">
    <source>
        <dbReference type="Proteomes" id="UP000054007"/>
    </source>
</evidence>
<evidence type="ECO:0000256" key="1">
    <source>
        <dbReference type="SAM" id="SignalP"/>
    </source>
</evidence>
<feature type="signal peptide" evidence="1">
    <location>
        <begin position="1"/>
        <end position="19"/>
    </location>
</feature>
<sequence>MYPNLFSLTIIALVASVATSHVCGDSDYYDFGYVPYEGNYVMVDKDCNVLQRFDFPLNAEEHFSYCDYYSAERTCPNGHWPLLCCRKDASVEPNQLLASNHEASAWQAQAVQHGFD</sequence>
<dbReference type="Proteomes" id="UP000054007">
    <property type="component" value="Unassembled WGS sequence"/>
</dbReference>
<feature type="chain" id="PRO_5002317101" description="Chitin-binding type-2 domain-containing protein" evidence="1">
    <location>
        <begin position="20"/>
        <end position="116"/>
    </location>
</feature>
<accession>A0A0D7BLA8</accession>
<reference evidence="2 3" key="1">
    <citation type="journal article" date="2015" name="Fungal Genet. Biol.">
        <title>Evolution of novel wood decay mechanisms in Agaricales revealed by the genome sequences of Fistulina hepatica and Cylindrobasidium torrendii.</title>
        <authorList>
            <person name="Floudas D."/>
            <person name="Held B.W."/>
            <person name="Riley R."/>
            <person name="Nagy L.G."/>
            <person name="Koehler G."/>
            <person name="Ransdell A.S."/>
            <person name="Younus H."/>
            <person name="Chow J."/>
            <person name="Chiniquy J."/>
            <person name="Lipzen A."/>
            <person name="Tritt A."/>
            <person name="Sun H."/>
            <person name="Haridas S."/>
            <person name="LaButti K."/>
            <person name="Ohm R.A."/>
            <person name="Kues U."/>
            <person name="Blanchette R.A."/>
            <person name="Grigoriev I.V."/>
            <person name="Minto R.E."/>
            <person name="Hibbett D.S."/>
        </authorList>
    </citation>
    <scope>NUCLEOTIDE SEQUENCE [LARGE SCALE GENOMIC DNA]</scope>
    <source>
        <strain evidence="2 3">FP15055 ss-10</strain>
    </source>
</reference>
<name>A0A0D7BLA8_9AGAR</name>
<evidence type="ECO:0008006" key="4">
    <source>
        <dbReference type="Google" id="ProtNLM"/>
    </source>
</evidence>
<evidence type="ECO:0000313" key="2">
    <source>
        <dbReference type="EMBL" id="KIY71227.1"/>
    </source>
</evidence>
<keyword evidence="3" id="KW-1185">Reference proteome</keyword>
<keyword evidence="1" id="KW-0732">Signal</keyword>
<dbReference type="AlphaFoldDB" id="A0A0D7BLA8"/>
<gene>
    <name evidence="2" type="ORF">CYLTODRAFT_419080</name>
</gene>
<proteinExistence type="predicted"/>
<dbReference type="EMBL" id="KN880457">
    <property type="protein sequence ID" value="KIY71227.1"/>
    <property type="molecule type" value="Genomic_DNA"/>
</dbReference>
<protein>
    <recommendedName>
        <fullName evidence="4">Chitin-binding type-2 domain-containing protein</fullName>
    </recommendedName>
</protein>